<dbReference type="Gene3D" id="2.60.40.420">
    <property type="entry name" value="Cupredoxins - blue copper proteins"/>
    <property type="match status" value="1"/>
</dbReference>
<dbReference type="VEuPathDB" id="FungiDB:TSTA_082440"/>
<reference evidence="3" key="1">
    <citation type="journal article" date="2015" name="Genome Announc.">
        <title>Genome sequence of the AIDS-associated pathogen Penicillium marneffei (ATCC18224) and its near taxonomic relative Talaromyces stipitatus (ATCC10500).</title>
        <authorList>
            <person name="Nierman W.C."/>
            <person name="Fedorova-Abrams N.D."/>
            <person name="Andrianopoulos A."/>
        </authorList>
    </citation>
    <scope>NUCLEOTIDE SEQUENCE [LARGE SCALE GENOMIC DNA]</scope>
    <source>
        <strain evidence="3">ATCC 10500 / CBS 375.48 / QM 6759 / NRRL 1006</strain>
    </source>
</reference>
<dbReference type="Pfam" id="PF07731">
    <property type="entry name" value="Cu-oxidase_2"/>
    <property type="match status" value="1"/>
</dbReference>
<evidence type="ECO:0000259" key="1">
    <source>
        <dbReference type="Pfam" id="PF07731"/>
    </source>
</evidence>
<accession>B8M169</accession>
<dbReference type="GO" id="GO:0005507">
    <property type="term" value="F:copper ion binding"/>
    <property type="evidence" value="ECO:0007669"/>
    <property type="project" value="InterPro"/>
</dbReference>
<proteinExistence type="predicted"/>
<protein>
    <recommendedName>
        <fullName evidence="1">Plastocyanin-like domain-containing protein</fullName>
    </recommendedName>
</protein>
<dbReference type="SUPFAM" id="SSF49503">
    <property type="entry name" value="Cupredoxins"/>
    <property type="match status" value="1"/>
</dbReference>
<dbReference type="InterPro" id="IPR008972">
    <property type="entry name" value="Cupredoxin"/>
</dbReference>
<dbReference type="InParanoid" id="B8M169"/>
<dbReference type="RefSeq" id="XP_002477974.1">
    <property type="nucleotide sequence ID" value="XM_002477929.1"/>
</dbReference>
<feature type="domain" description="Plastocyanin-like" evidence="1">
    <location>
        <begin position="46"/>
        <end position="96"/>
    </location>
</feature>
<keyword evidence="3" id="KW-1185">Reference proteome</keyword>
<dbReference type="Proteomes" id="UP000001745">
    <property type="component" value="Unassembled WGS sequence"/>
</dbReference>
<dbReference type="InterPro" id="IPR011706">
    <property type="entry name" value="Cu-oxidase_C"/>
</dbReference>
<dbReference type="GO" id="GO:0016491">
    <property type="term" value="F:oxidoreductase activity"/>
    <property type="evidence" value="ECO:0007669"/>
    <property type="project" value="InterPro"/>
</dbReference>
<dbReference type="HOGENOM" id="CLU_2335057_0_0_1"/>
<gene>
    <name evidence="2" type="ORF">TSTA_082440</name>
</gene>
<organism evidence="2 3">
    <name type="scientific">Talaromyces stipitatus (strain ATCC 10500 / CBS 375.48 / QM 6759 / NRRL 1006)</name>
    <name type="common">Penicillium stipitatum</name>
    <dbReference type="NCBI Taxonomy" id="441959"/>
    <lineage>
        <taxon>Eukaryota</taxon>
        <taxon>Fungi</taxon>
        <taxon>Dikarya</taxon>
        <taxon>Ascomycota</taxon>
        <taxon>Pezizomycotina</taxon>
        <taxon>Eurotiomycetes</taxon>
        <taxon>Eurotiomycetidae</taxon>
        <taxon>Eurotiales</taxon>
        <taxon>Trichocomaceae</taxon>
        <taxon>Talaromyces</taxon>
        <taxon>Talaromyces sect. Talaromyces</taxon>
    </lineage>
</organism>
<dbReference type="PhylomeDB" id="B8M169"/>
<evidence type="ECO:0000313" key="2">
    <source>
        <dbReference type="EMBL" id="EED21011.1"/>
    </source>
</evidence>
<dbReference type="STRING" id="441959.B8M169"/>
<dbReference type="AlphaFoldDB" id="B8M169"/>
<sequence length="98" mass="10783">MSAAQLAVTSGLFWTINNRTWTETNEHTGDTPYNDTTLTGGKAIPNYDIAFQNDGWDPELNVYAAKMGEVIDIILVNEPAGNFSGYDAHPFHFHGAHV</sequence>
<dbReference type="GeneID" id="8107702"/>
<dbReference type="EMBL" id="EQ962653">
    <property type="protein sequence ID" value="EED21011.1"/>
    <property type="molecule type" value="Genomic_DNA"/>
</dbReference>
<dbReference type="OrthoDB" id="2121828at2759"/>
<evidence type="ECO:0000313" key="3">
    <source>
        <dbReference type="Proteomes" id="UP000001745"/>
    </source>
</evidence>
<name>B8M169_TALSN</name>